<dbReference type="RefSeq" id="WP_034165632.1">
    <property type="nucleotide sequence ID" value="NZ_CP006664.1"/>
</dbReference>
<proteinExistence type="predicted"/>
<sequence length="126" mass="13645">MRASALSSICYADSSVISDGENAPRAMPGIALISLLIILRRIDQSAAIAALARLRLYVRVSRINLLNTFSFLSNVFCAKTASSLIYVKENGMLTSNRRKIGKPSLTNVAPVGQIISSHIDYTEADD</sequence>
<dbReference type="EMBL" id="CP006664">
    <property type="protein sequence ID" value="AIJ08492.1"/>
    <property type="molecule type" value="Genomic_DNA"/>
</dbReference>
<dbReference type="HOGENOM" id="CLU_1978026_0_0_6"/>
<dbReference type="KEGG" id="ete:ETEE_2047"/>
<dbReference type="AlphaFoldDB" id="A0A076LP62"/>
<accession>A0A076LP62</accession>
<protein>
    <submittedName>
        <fullName evidence="1">Uncharacterized protein</fullName>
    </submittedName>
</protein>
<evidence type="ECO:0000313" key="1">
    <source>
        <dbReference type="EMBL" id="AIJ08492.1"/>
    </source>
</evidence>
<dbReference type="Proteomes" id="UP000028681">
    <property type="component" value="Chromosome"/>
</dbReference>
<organism evidence="1 2">
    <name type="scientific">Edwardsiella anguillarum ET080813</name>
    <dbReference type="NCBI Taxonomy" id="667120"/>
    <lineage>
        <taxon>Bacteria</taxon>
        <taxon>Pseudomonadati</taxon>
        <taxon>Pseudomonadota</taxon>
        <taxon>Gammaproteobacteria</taxon>
        <taxon>Enterobacterales</taxon>
        <taxon>Hafniaceae</taxon>
        <taxon>Edwardsiella</taxon>
    </lineage>
</organism>
<reference evidence="1 2" key="1">
    <citation type="journal article" date="2012" name="PLoS ONE">
        <title>Edwardsiella comparative phylogenomics reveal the new intra/inter-species taxonomic relationships, virulence evolution and niche adaptation mechanisms.</title>
        <authorList>
            <person name="Yang M."/>
            <person name="Lv Y."/>
            <person name="Xiao J."/>
            <person name="Wu H."/>
            <person name="Zheng H."/>
            <person name="Liu Q."/>
            <person name="Zhang Y."/>
            <person name="Wang Q."/>
        </authorList>
    </citation>
    <scope>NUCLEOTIDE SEQUENCE [LARGE SCALE GENOMIC DNA]</scope>
    <source>
        <strain evidence="2">080813</strain>
    </source>
</reference>
<dbReference type="GeneID" id="43502517"/>
<gene>
    <name evidence="1" type="ORF">ETEE_2047</name>
</gene>
<name>A0A076LP62_9GAMM</name>
<evidence type="ECO:0000313" key="2">
    <source>
        <dbReference type="Proteomes" id="UP000028681"/>
    </source>
</evidence>